<name>A0A1L1PN81_HYDIT</name>
<feature type="region of interest" description="Disordered" evidence="1">
    <location>
        <begin position="155"/>
        <end position="187"/>
    </location>
</feature>
<accession>A0A1L1PN81</accession>
<protein>
    <submittedName>
        <fullName evidence="2">Uncharacterized protein</fullName>
    </submittedName>
</protein>
<dbReference type="Proteomes" id="UP000028878">
    <property type="component" value="Unassembled WGS sequence"/>
</dbReference>
<dbReference type="RefSeq" id="WP_035621381.1">
    <property type="nucleotide sequence ID" value="NZ_CCAE010000011.1"/>
</dbReference>
<keyword evidence="3" id="KW-1185">Reference proteome</keyword>
<dbReference type="EMBL" id="CCAE010000011">
    <property type="protein sequence ID" value="CDN87496.1"/>
    <property type="molecule type" value="Genomic_DNA"/>
</dbReference>
<evidence type="ECO:0000313" key="2">
    <source>
        <dbReference type="EMBL" id="CDN87496.1"/>
    </source>
</evidence>
<dbReference type="AlphaFoldDB" id="A0A1L1PN81"/>
<reference evidence="3" key="1">
    <citation type="submission" date="2014-11" db="EMBL/GenBank/DDBJ databases">
        <title>Draft genome sequence of Hydrogenophaga intermedia S1.</title>
        <authorList>
            <person name="Gan H.M."/>
            <person name="Chew T.H."/>
            <person name="Stolz A."/>
        </authorList>
    </citation>
    <scope>NUCLEOTIDE SEQUENCE [LARGE SCALE GENOMIC DNA]</scope>
    <source>
        <strain evidence="3">S1</strain>
    </source>
</reference>
<feature type="region of interest" description="Disordered" evidence="1">
    <location>
        <begin position="1"/>
        <end position="57"/>
    </location>
</feature>
<gene>
    <name evidence="2" type="ORF">BN948_01918</name>
</gene>
<sequence>MRPSNTNTQAVERDIAANGEAPASDEQAADLAALEAAAGQGGAPGQALATQEQEPKGPTLQEEIAGLMGMVVAVLSPALPSLKTIYTPEAIGAASGAIGALCEKHGWLGDGLMGQYGAEIACVAVVGPLAWATYNGVSADLAEWKKRRPIEATAKEQGIDIAAPVPAPPPAPERTGPAVTFGSGPVQ</sequence>
<evidence type="ECO:0000313" key="3">
    <source>
        <dbReference type="Proteomes" id="UP000028878"/>
    </source>
</evidence>
<feature type="compositionally biased region" description="Polar residues" evidence="1">
    <location>
        <begin position="1"/>
        <end position="10"/>
    </location>
</feature>
<organism evidence="2 3">
    <name type="scientific">Hydrogenophaga intermedia</name>
    <dbReference type="NCBI Taxonomy" id="65786"/>
    <lineage>
        <taxon>Bacteria</taxon>
        <taxon>Pseudomonadati</taxon>
        <taxon>Pseudomonadota</taxon>
        <taxon>Betaproteobacteria</taxon>
        <taxon>Burkholderiales</taxon>
        <taxon>Comamonadaceae</taxon>
        <taxon>Hydrogenophaga</taxon>
    </lineage>
</organism>
<evidence type="ECO:0000256" key="1">
    <source>
        <dbReference type="SAM" id="MobiDB-lite"/>
    </source>
</evidence>
<proteinExistence type="predicted"/>
<feature type="compositionally biased region" description="Low complexity" evidence="1">
    <location>
        <begin position="21"/>
        <end position="38"/>
    </location>
</feature>